<sequence length="200" mass="21994">MAKQRLARLLPYWRAFFLFLLLGFGLGIVFANLSWRYREEEGGLFSLALLKGMGEQQPDLWNYFRYLVRQRAGIGLVYGGLGMTVLGVPAVTAGLLWLGFLGGALCTMGILQAGLQGFGAVLGGVVPQLIFGLPGLFLFLAVVYQMSERNMKRERLNGRDYVSYLLGCILGLLIFLLGTGVESLVGPKILQIIVENITKN</sequence>
<comment type="caution">
    <text evidence="2">The sequence shown here is derived from an EMBL/GenBank/DDBJ whole genome shotgun (WGS) entry which is preliminary data.</text>
</comment>
<dbReference type="Proteomes" id="UP000886841">
    <property type="component" value="Unassembled WGS sequence"/>
</dbReference>
<evidence type="ECO:0000313" key="2">
    <source>
        <dbReference type="EMBL" id="HIR93099.1"/>
    </source>
</evidence>
<name>A0A9D1JFN5_9FIRM</name>
<dbReference type="InterPro" id="IPR002798">
    <property type="entry name" value="SpoIIM-like"/>
</dbReference>
<evidence type="ECO:0000313" key="3">
    <source>
        <dbReference type="Proteomes" id="UP000886841"/>
    </source>
</evidence>
<feature type="transmembrane region" description="Helical" evidence="1">
    <location>
        <begin position="75"/>
        <end position="98"/>
    </location>
</feature>
<organism evidence="2 3">
    <name type="scientific">Candidatus Egerieimonas intestinavium</name>
    <dbReference type="NCBI Taxonomy" id="2840777"/>
    <lineage>
        <taxon>Bacteria</taxon>
        <taxon>Bacillati</taxon>
        <taxon>Bacillota</taxon>
        <taxon>Clostridia</taxon>
        <taxon>Lachnospirales</taxon>
        <taxon>Lachnospiraceae</taxon>
        <taxon>Lachnospiraceae incertae sedis</taxon>
        <taxon>Candidatus Egerieimonas</taxon>
    </lineage>
</organism>
<accession>A0A9D1JFN5</accession>
<reference evidence="2" key="2">
    <citation type="journal article" date="2021" name="PeerJ">
        <title>Extensive microbial diversity within the chicken gut microbiome revealed by metagenomics and culture.</title>
        <authorList>
            <person name="Gilroy R."/>
            <person name="Ravi A."/>
            <person name="Getino M."/>
            <person name="Pursley I."/>
            <person name="Horton D.L."/>
            <person name="Alikhan N.F."/>
            <person name="Baker D."/>
            <person name="Gharbi K."/>
            <person name="Hall N."/>
            <person name="Watson M."/>
            <person name="Adriaenssens E.M."/>
            <person name="Foster-Nyarko E."/>
            <person name="Jarju S."/>
            <person name="Secka A."/>
            <person name="Antonio M."/>
            <person name="Oren A."/>
            <person name="Chaudhuri R.R."/>
            <person name="La Ragione R."/>
            <person name="Hildebrand F."/>
            <person name="Pallen M.J."/>
        </authorList>
    </citation>
    <scope>NUCLEOTIDE SEQUENCE</scope>
    <source>
        <strain evidence="2">ChiSxjej1B13-7041</strain>
    </source>
</reference>
<dbReference type="Pfam" id="PF01944">
    <property type="entry name" value="SpoIIM"/>
    <property type="match status" value="1"/>
</dbReference>
<protein>
    <submittedName>
        <fullName evidence="2">Stage II sporulation protein M</fullName>
    </submittedName>
</protein>
<keyword evidence="1" id="KW-0472">Membrane</keyword>
<evidence type="ECO:0000256" key="1">
    <source>
        <dbReference type="SAM" id="Phobius"/>
    </source>
</evidence>
<feature type="transmembrane region" description="Helical" evidence="1">
    <location>
        <begin position="118"/>
        <end position="140"/>
    </location>
</feature>
<keyword evidence="1" id="KW-1133">Transmembrane helix</keyword>
<proteinExistence type="predicted"/>
<dbReference type="EMBL" id="DVHU01000060">
    <property type="protein sequence ID" value="HIR93099.1"/>
    <property type="molecule type" value="Genomic_DNA"/>
</dbReference>
<keyword evidence="1" id="KW-0812">Transmembrane</keyword>
<feature type="transmembrane region" description="Helical" evidence="1">
    <location>
        <begin position="12"/>
        <end position="35"/>
    </location>
</feature>
<dbReference type="AlphaFoldDB" id="A0A9D1JFN5"/>
<feature type="transmembrane region" description="Helical" evidence="1">
    <location>
        <begin position="161"/>
        <end position="181"/>
    </location>
</feature>
<reference evidence="2" key="1">
    <citation type="submission" date="2020-10" db="EMBL/GenBank/DDBJ databases">
        <authorList>
            <person name="Gilroy R."/>
        </authorList>
    </citation>
    <scope>NUCLEOTIDE SEQUENCE</scope>
    <source>
        <strain evidence="2">ChiSxjej1B13-7041</strain>
    </source>
</reference>
<gene>
    <name evidence="2" type="ORF">IAB98_06745</name>
</gene>